<reference evidence="2 3" key="1">
    <citation type="submission" date="2016-11" db="EMBL/GenBank/DDBJ databases">
        <authorList>
            <person name="Jaros S."/>
            <person name="Januszkiewicz K."/>
            <person name="Wedrychowicz H."/>
        </authorList>
    </citation>
    <scope>NUCLEOTIDE SEQUENCE [LARGE SCALE GENOMIC DNA]</scope>
    <source>
        <strain evidence="2 3">DSM 15929</strain>
    </source>
</reference>
<dbReference type="SUPFAM" id="SSF52972">
    <property type="entry name" value="ITPase-like"/>
    <property type="match status" value="1"/>
</dbReference>
<name>A0A1M6JKH7_9FIRM</name>
<dbReference type="AlphaFoldDB" id="A0A1M6JKH7"/>
<protein>
    <submittedName>
        <fullName evidence="2">XTP/dITP diphosphohydrolase</fullName>
    </submittedName>
</protein>
<dbReference type="Gene3D" id="3.90.950.10">
    <property type="match status" value="1"/>
</dbReference>
<organism evidence="2 3">
    <name type="scientific">Anaerocolumna jejuensis DSM 15929</name>
    <dbReference type="NCBI Taxonomy" id="1121322"/>
    <lineage>
        <taxon>Bacteria</taxon>
        <taxon>Bacillati</taxon>
        <taxon>Bacillota</taxon>
        <taxon>Clostridia</taxon>
        <taxon>Lachnospirales</taxon>
        <taxon>Lachnospiraceae</taxon>
        <taxon>Anaerocolumna</taxon>
    </lineage>
</organism>
<gene>
    <name evidence="2" type="ORF">SAMN02745136_00117</name>
</gene>
<sequence length="199" mass="22696">MKILYGTGNQAKLGVMQRALKDLNIEIIGLKEYSGRIPKVAEDGLTPLENARLKATAYYEALHIPVFSCDSGLYFEGLPEEYQPGVYVKRVAGKELTDEEMIAYYSGLAKRFGKLKARYKNAICFVLDKEHVYESMADNLSGEAFYIVDTPHSRRVEGFPLDSLSVHIESGLYYYDRKETNPDELAMDIGFYEFFREIL</sequence>
<evidence type="ECO:0000256" key="1">
    <source>
        <dbReference type="ARBA" id="ARBA00022801"/>
    </source>
</evidence>
<accession>A0A1M6JKH7</accession>
<keyword evidence="3" id="KW-1185">Reference proteome</keyword>
<dbReference type="EMBL" id="FRAC01000006">
    <property type="protein sequence ID" value="SHJ47231.1"/>
    <property type="molecule type" value="Genomic_DNA"/>
</dbReference>
<proteinExistence type="predicted"/>
<dbReference type="GO" id="GO:0009143">
    <property type="term" value="P:nucleoside triphosphate catabolic process"/>
    <property type="evidence" value="ECO:0007669"/>
    <property type="project" value="InterPro"/>
</dbReference>
<dbReference type="InterPro" id="IPR002637">
    <property type="entry name" value="RdgB/HAM1"/>
</dbReference>
<dbReference type="RefSeq" id="WP_073271798.1">
    <property type="nucleotide sequence ID" value="NZ_FRAC01000006.1"/>
</dbReference>
<dbReference type="STRING" id="1121322.SAMN02745136_00117"/>
<dbReference type="GO" id="GO:0047429">
    <property type="term" value="F:nucleoside triphosphate diphosphatase activity"/>
    <property type="evidence" value="ECO:0007669"/>
    <property type="project" value="InterPro"/>
</dbReference>
<dbReference type="Proteomes" id="UP000184386">
    <property type="component" value="Unassembled WGS sequence"/>
</dbReference>
<evidence type="ECO:0000313" key="3">
    <source>
        <dbReference type="Proteomes" id="UP000184386"/>
    </source>
</evidence>
<dbReference type="Pfam" id="PF01725">
    <property type="entry name" value="Ham1p_like"/>
    <property type="match status" value="1"/>
</dbReference>
<dbReference type="OrthoDB" id="9793950at2"/>
<dbReference type="InterPro" id="IPR029001">
    <property type="entry name" value="ITPase-like_fam"/>
</dbReference>
<keyword evidence="1 2" id="KW-0378">Hydrolase</keyword>
<evidence type="ECO:0000313" key="2">
    <source>
        <dbReference type="EMBL" id="SHJ47231.1"/>
    </source>
</evidence>